<dbReference type="GO" id="GO:0003887">
    <property type="term" value="F:DNA-directed DNA polymerase activity"/>
    <property type="evidence" value="ECO:0007669"/>
    <property type="project" value="InterPro"/>
</dbReference>
<dbReference type="PANTHER" id="PTHR10133:SF27">
    <property type="entry name" value="DNA POLYMERASE NU"/>
    <property type="match status" value="1"/>
</dbReference>
<proteinExistence type="predicted"/>
<keyword evidence="1" id="KW-0235">DNA replication</keyword>
<evidence type="ECO:0000313" key="4">
    <source>
        <dbReference type="EMBL" id="CAB4165059.1"/>
    </source>
</evidence>
<dbReference type="PANTHER" id="PTHR10133">
    <property type="entry name" value="DNA POLYMERASE I"/>
    <property type="match status" value="1"/>
</dbReference>
<gene>
    <name evidence="4" type="ORF">UFOVP821_12</name>
</gene>
<dbReference type="GO" id="GO:0003677">
    <property type="term" value="F:DNA binding"/>
    <property type="evidence" value="ECO:0007669"/>
    <property type="project" value="InterPro"/>
</dbReference>
<dbReference type="GO" id="GO:0006261">
    <property type="term" value="P:DNA-templated DNA replication"/>
    <property type="evidence" value="ECO:0007669"/>
    <property type="project" value="InterPro"/>
</dbReference>
<dbReference type="Gene3D" id="3.30.420.10">
    <property type="entry name" value="Ribonuclease H-like superfamily/Ribonuclease H"/>
    <property type="match status" value="1"/>
</dbReference>
<evidence type="ECO:0000259" key="3">
    <source>
        <dbReference type="SMART" id="SM00482"/>
    </source>
</evidence>
<keyword evidence="4" id="KW-0540">Nuclease</keyword>
<protein>
    <submittedName>
        <fullName evidence="4">Bifunctional 3'-5' exonuclease/DNA polymerase</fullName>
    </submittedName>
</protein>
<keyword evidence="4" id="KW-0378">Hydrolase</keyword>
<accession>A0A6J5NZR9</accession>
<dbReference type="InterPro" id="IPR043502">
    <property type="entry name" value="DNA/RNA_pol_sf"/>
</dbReference>
<sequence>MNLYLDIETRSRVNIENGTDAYTHASEPLLVGWAVDHGPVQHAVTEGRQLPASFIEVFNKADRLIAHNAQFDRAALEQCGLTRPMEAWHCTMSQAYAHGLPGSLAALCSWFRVPTPKQDGKRLIRLFCIPQRDDEFTSFAERPAEAAEFISYLRDDVEALRQVHAALPDWNEERERAIRVADAYINHRGVGVDIDLAARLVVLLAKAAHEADAQLLELTAGCADGATDRNGLLEWLASRGLPLTSLDKESISRALATTGLDDDVRQVLALRQRYSQASVSKYDTIVDASVGGRLRYTLQYAGASRTGRWSGRTFQPQNLPRPKRKAADIDAAIVAVKAGAQVRDDITDLAVDMVRGVLVPKAGYEFVVADLSNIEGRVLAWVAGEEWKLEAFREFDAKRGPDIYIASYSAAFGVPVDKVTKDQRQVGKVMELALGYQGGVGAFVTMAKGYNLDLDALAGLVLSGIDVGRARSQAAQAHAKYIERAEDAPLSLDTYAGITALVQRWRRAHPATVKLWADLQQAFTEVAVTDDATALVRSMTIDRVGGCVRLLLPSGRFLCYHGLSMDPRMKALTVPAPNDLVKWRTNPRMVTTLYGGKATENICQSLARDVLAEALVDLHRPGAPFQTVLHVHDEVVVEAVPGAFGVEHLVAKMTAPRAWAEGLPLAAAGYRCNRYRKE</sequence>
<dbReference type="InterPro" id="IPR012337">
    <property type="entry name" value="RNaseH-like_sf"/>
</dbReference>
<keyword evidence="2" id="KW-1194">Viral DNA replication</keyword>
<dbReference type="EMBL" id="LR796768">
    <property type="protein sequence ID" value="CAB4165059.1"/>
    <property type="molecule type" value="Genomic_DNA"/>
</dbReference>
<dbReference type="SUPFAM" id="SSF53098">
    <property type="entry name" value="Ribonuclease H-like"/>
    <property type="match status" value="1"/>
</dbReference>
<feature type="domain" description="DNA-directed DNA polymerase family A palm" evidence="3">
    <location>
        <begin position="353"/>
        <end position="643"/>
    </location>
</feature>
<dbReference type="SUPFAM" id="SSF56672">
    <property type="entry name" value="DNA/RNA polymerases"/>
    <property type="match status" value="1"/>
</dbReference>
<dbReference type="GO" id="GO:0004527">
    <property type="term" value="F:exonuclease activity"/>
    <property type="evidence" value="ECO:0007669"/>
    <property type="project" value="UniProtKB-KW"/>
</dbReference>
<evidence type="ECO:0000256" key="1">
    <source>
        <dbReference type="ARBA" id="ARBA00022705"/>
    </source>
</evidence>
<evidence type="ECO:0000256" key="2">
    <source>
        <dbReference type="ARBA" id="ARBA00023109"/>
    </source>
</evidence>
<dbReference type="GO" id="GO:0039693">
    <property type="term" value="P:viral DNA genome replication"/>
    <property type="evidence" value="ECO:0007669"/>
    <property type="project" value="UniProtKB-KW"/>
</dbReference>
<dbReference type="InterPro" id="IPR002298">
    <property type="entry name" value="DNA_polymerase_A"/>
</dbReference>
<dbReference type="GO" id="GO:0006302">
    <property type="term" value="P:double-strand break repair"/>
    <property type="evidence" value="ECO:0007669"/>
    <property type="project" value="TreeGrafter"/>
</dbReference>
<organism evidence="4">
    <name type="scientific">uncultured Caudovirales phage</name>
    <dbReference type="NCBI Taxonomy" id="2100421"/>
    <lineage>
        <taxon>Viruses</taxon>
        <taxon>Duplodnaviria</taxon>
        <taxon>Heunggongvirae</taxon>
        <taxon>Uroviricota</taxon>
        <taxon>Caudoviricetes</taxon>
        <taxon>Peduoviridae</taxon>
        <taxon>Maltschvirus</taxon>
        <taxon>Maltschvirus maltsch</taxon>
    </lineage>
</organism>
<name>A0A6J5NZR9_9CAUD</name>
<dbReference type="Gene3D" id="3.30.70.370">
    <property type="match status" value="1"/>
</dbReference>
<dbReference type="InterPro" id="IPR036397">
    <property type="entry name" value="RNaseH_sf"/>
</dbReference>
<dbReference type="InterPro" id="IPR001098">
    <property type="entry name" value="DNA-dir_DNA_pol_A_palm_dom"/>
</dbReference>
<dbReference type="Pfam" id="PF00476">
    <property type="entry name" value="DNA_pol_A"/>
    <property type="match status" value="1"/>
</dbReference>
<reference evidence="4" key="1">
    <citation type="submission" date="2020-04" db="EMBL/GenBank/DDBJ databases">
        <authorList>
            <person name="Chiriac C."/>
            <person name="Salcher M."/>
            <person name="Ghai R."/>
            <person name="Kavagutti S V."/>
        </authorList>
    </citation>
    <scope>NUCLEOTIDE SEQUENCE</scope>
</reference>
<dbReference type="SMART" id="SM00482">
    <property type="entry name" value="POLAc"/>
    <property type="match status" value="1"/>
</dbReference>
<keyword evidence="4" id="KW-0269">Exonuclease</keyword>
<dbReference type="Gene3D" id="1.10.150.20">
    <property type="entry name" value="5' to 3' exonuclease, C-terminal subdomain"/>
    <property type="match status" value="1"/>
</dbReference>